<dbReference type="RefSeq" id="WP_065831320.1">
    <property type="nucleotide sequence ID" value="NZ_LGSI01000001.1"/>
</dbReference>
<dbReference type="OrthoDB" id="7032302at2"/>
<keyword evidence="1" id="KW-0472">Membrane</keyword>
<reference evidence="2 3" key="1">
    <citation type="submission" date="2015-07" db="EMBL/GenBank/DDBJ databases">
        <title>Draft genome sequence of a diazotrophic, plant growth-promoting rhizobacterium of the Pseudomonas syringae complex.</title>
        <authorList>
            <person name="Patten C.L."/>
            <person name="Jeong H."/>
        </authorList>
    </citation>
    <scope>NUCLEOTIDE SEQUENCE [LARGE SCALE GENOMIC DNA]</scope>
    <source>
        <strain evidence="2 3">GR12-2</strain>
    </source>
</reference>
<name>A0A1C7ZB54_PSESX</name>
<organism evidence="2 3">
    <name type="scientific">Pseudomonas syringae</name>
    <dbReference type="NCBI Taxonomy" id="317"/>
    <lineage>
        <taxon>Bacteria</taxon>
        <taxon>Pseudomonadati</taxon>
        <taxon>Pseudomonadota</taxon>
        <taxon>Gammaproteobacteria</taxon>
        <taxon>Pseudomonadales</taxon>
        <taxon>Pseudomonadaceae</taxon>
        <taxon>Pseudomonas</taxon>
    </lineage>
</organism>
<dbReference type="PATRIC" id="fig|317.243.peg.3401"/>
<keyword evidence="1" id="KW-1133">Transmembrane helix</keyword>
<evidence type="ECO:0000313" key="2">
    <source>
        <dbReference type="EMBL" id="OCR27113.1"/>
    </source>
</evidence>
<keyword evidence="1" id="KW-0812">Transmembrane</keyword>
<protein>
    <submittedName>
        <fullName evidence="2">Uncharacterized protein</fullName>
    </submittedName>
</protein>
<evidence type="ECO:0000256" key="1">
    <source>
        <dbReference type="SAM" id="Phobius"/>
    </source>
</evidence>
<accession>A0A1C7ZB54</accession>
<dbReference type="Proteomes" id="UP000093104">
    <property type="component" value="Unassembled WGS sequence"/>
</dbReference>
<dbReference type="AlphaFoldDB" id="A0A1C7ZB54"/>
<dbReference type="EMBL" id="LGSI01000001">
    <property type="protein sequence ID" value="OCR27113.1"/>
    <property type="molecule type" value="Genomic_DNA"/>
</dbReference>
<feature type="transmembrane region" description="Helical" evidence="1">
    <location>
        <begin position="55"/>
        <end position="76"/>
    </location>
</feature>
<comment type="caution">
    <text evidence="2">The sequence shown here is derived from an EMBL/GenBank/DDBJ whole genome shotgun (WGS) entry which is preliminary data.</text>
</comment>
<proteinExistence type="predicted"/>
<feature type="transmembrane region" description="Helical" evidence="1">
    <location>
        <begin position="88"/>
        <end position="113"/>
    </location>
</feature>
<sequence length="123" mass="13359">MPRRLPLILLLILLPLWFGASYGVRYLLMEDAQWVGICASEALQWECQLRSGLGWMIHFGVIAWSAVAVSLVAFCLPGIAGWRLAVLALLLGIPALVLYSASIGVFAVVIAGLRLVRAPKQMG</sequence>
<evidence type="ECO:0000313" key="3">
    <source>
        <dbReference type="Proteomes" id="UP000093104"/>
    </source>
</evidence>
<gene>
    <name evidence="2" type="ORF">AFK24_00170</name>
</gene>